<accession>A0ABR9NXE8</accession>
<organism evidence="1 2">
    <name type="scientific">Geobacter anodireducens</name>
    <dbReference type="NCBI Taxonomy" id="1340425"/>
    <lineage>
        <taxon>Bacteria</taxon>
        <taxon>Pseudomonadati</taxon>
        <taxon>Thermodesulfobacteriota</taxon>
        <taxon>Desulfuromonadia</taxon>
        <taxon>Geobacterales</taxon>
        <taxon>Geobacteraceae</taxon>
        <taxon>Geobacter</taxon>
    </lineage>
</organism>
<comment type="caution">
    <text evidence="1">The sequence shown here is derived from an EMBL/GenBank/DDBJ whole genome shotgun (WGS) entry which is preliminary data.</text>
</comment>
<sequence length="161" mass="18118">MIEARPALPVDIDRLLLDVNTQFNPLRPEFLLDFHVSGAQDGLVYVSFALPEGMTRLFVSFLQSMAGFFRFVDIKARSASAIVKAHDPAELEKVEVMQKDFHKEVCEIFDQLTADGVEVKEAVRRTNSALKASGSPWATYETISSVLRSAGRFRRRKGVKR</sequence>
<evidence type="ECO:0000313" key="2">
    <source>
        <dbReference type="Proteomes" id="UP000618926"/>
    </source>
</evidence>
<dbReference type="Proteomes" id="UP000618926">
    <property type="component" value="Unassembled WGS sequence"/>
</dbReference>
<protein>
    <submittedName>
        <fullName evidence="1">Uncharacterized protein</fullName>
    </submittedName>
</protein>
<reference evidence="1 2" key="1">
    <citation type="submission" date="2020-10" db="EMBL/GenBank/DDBJ databases">
        <title>Investigation of anaerobic biodegradation of phenanthrene by a sulfate-dependent Geobacter anodireducens strain PheS2.</title>
        <authorList>
            <person name="Zhang Z."/>
        </authorList>
    </citation>
    <scope>NUCLEOTIDE SEQUENCE [LARGE SCALE GENOMIC DNA]</scope>
    <source>
        <strain evidence="1 2">PheS2</strain>
    </source>
</reference>
<keyword evidence="2" id="KW-1185">Reference proteome</keyword>
<gene>
    <name evidence="1" type="ORF">IIE05_13290</name>
</gene>
<dbReference type="EMBL" id="JADBFD010000019">
    <property type="protein sequence ID" value="MBE2888938.1"/>
    <property type="molecule type" value="Genomic_DNA"/>
</dbReference>
<evidence type="ECO:0000313" key="1">
    <source>
        <dbReference type="EMBL" id="MBE2888938.1"/>
    </source>
</evidence>
<dbReference type="RefSeq" id="WP_066357394.1">
    <property type="nucleotide sequence ID" value="NZ_JADBFD010000019.1"/>
</dbReference>
<name>A0ABR9NXE8_9BACT</name>
<proteinExistence type="predicted"/>